<reference evidence="8" key="1">
    <citation type="submission" date="2018-06" db="EMBL/GenBank/DDBJ databases">
        <authorList>
            <person name="Zhirakovskaya E."/>
        </authorList>
    </citation>
    <scope>NUCLEOTIDE SEQUENCE</scope>
</reference>
<evidence type="ECO:0000256" key="2">
    <source>
        <dbReference type="ARBA" id="ARBA00012865"/>
    </source>
</evidence>
<dbReference type="SUPFAM" id="SSF56601">
    <property type="entry name" value="beta-lactamase/transpeptidase-like"/>
    <property type="match status" value="1"/>
</dbReference>
<evidence type="ECO:0000256" key="3">
    <source>
        <dbReference type="ARBA" id="ARBA00022729"/>
    </source>
</evidence>
<feature type="region of interest" description="Disordered" evidence="6">
    <location>
        <begin position="348"/>
        <end position="371"/>
    </location>
</feature>
<dbReference type="EMBL" id="UOGK01000753">
    <property type="protein sequence ID" value="VAX42797.1"/>
    <property type="molecule type" value="Genomic_DNA"/>
</dbReference>
<dbReference type="InterPro" id="IPR036138">
    <property type="entry name" value="PBP_dimer_sf"/>
</dbReference>
<keyword evidence="5" id="KW-0046">Antibiotic resistance</keyword>
<dbReference type="EC" id="3.5.2.6" evidence="2"/>
<evidence type="ECO:0000259" key="7">
    <source>
        <dbReference type="Pfam" id="PF03717"/>
    </source>
</evidence>
<organism evidence="8">
    <name type="scientific">hydrothermal vent metagenome</name>
    <dbReference type="NCBI Taxonomy" id="652676"/>
    <lineage>
        <taxon>unclassified sequences</taxon>
        <taxon>metagenomes</taxon>
        <taxon>ecological metagenomes</taxon>
    </lineage>
</organism>
<dbReference type="GO" id="GO:0071555">
    <property type="term" value="P:cell wall organization"/>
    <property type="evidence" value="ECO:0007669"/>
    <property type="project" value="TreeGrafter"/>
</dbReference>
<dbReference type="GO" id="GO:0005886">
    <property type="term" value="C:plasma membrane"/>
    <property type="evidence" value="ECO:0007669"/>
    <property type="project" value="TreeGrafter"/>
</dbReference>
<feature type="non-terminal residue" evidence="8">
    <location>
        <position position="371"/>
    </location>
</feature>
<dbReference type="Gene3D" id="3.90.1310.10">
    <property type="entry name" value="Penicillin-binding protein 2a (Domain 2)"/>
    <property type="match status" value="1"/>
</dbReference>
<dbReference type="PANTHER" id="PTHR30627">
    <property type="entry name" value="PEPTIDOGLYCAN D,D-TRANSPEPTIDASE"/>
    <property type="match status" value="1"/>
</dbReference>
<comment type="catalytic activity">
    <reaction evidence="1">
        <text>a beta-lactam + H2O = a substituted beta-amino acid</text>
        <dbReference type="Rhea" id="RHEA:20401"/>
        <dbReference type="ChEBI" id="CHEBI:15377"/>
        <dbReference type="ChEBI" id="CHEBI:35627"/>
        <dbReference type="ChEBI" id="CHEBI:140347"/>
        <dbReference type="EC" id="3.5.2.6"/>
    </reaction>
</comment>
<evidence type="ECO:0000256" key="1">
    <source>
        <dbReference type="ARBA" id="ARBA00001526"/>
    </source>
</evidence>
<dbReference type="InterPro" id="IPR005311">
    <property type="entry name" value="PBP_dimer"/>
</dbReference>
<name>A0A3B1E981_9ZZZZ</name>
<evidence type="ECO:0000256" key="4">
    <source>
        <dbReference type="ARBA" id="ARBA00022801"/>
    </source>
</evidence>
<protein>
    <recommendedName>
        <fullName evidence="2">beta-lactamase</fullName>
        <ecNumber evidence="2">3.5.2.6</ecNumber>
    </recommendedName>
</protein>
<keyword evidence="3" id="KW-0732">Signal</keyword>
<proteinExistence type="predicted"/>
<dbReference type="AlphaFoldDB" id="A0A3B1E981"/>
<dbReference type="SUPFAM" id="SSF56519">
    <property type="entry name" value="Penicillin binding protein dimerisation domain"/>
    <property type="match status" value="1"/>
</dbReference>
<accession>A0A3B1E981</accession>
<keyword evidence="4" id="KW-0378">Hydrolase</keyword>
<dbReference type="GO" id="GO:0008800">
    <property type="term" value="F:beta-lactamase activity"/>
    <property type="evidence" value="ECO:0007669"/>
    <property type="project" value="UniProtKB-EC"/>
</dbReference>
<evidence type="ECO:0000256" key="5">
    <source>
        <dbReference type="ARBA" id="ARBA00023251"/>
    </source>
</evidence>
<dbReference type="InterPro" id="IPR050515">
    <property type="entry name" value="Beta-lactam/transpept"/>
</dbReference>
<evidence type="ECO:0000313" key="8">
    <source>
        <dbReference type="EMBL" id="VAX42797.1"/>
    </source>
</evidence>
<evidence type="ECO:0000256" key="6">
    <source>
        <dbReference type="SAM" id="MobiDB-lite"/>
    </source>
</evidence>
<dbReference type="GO" id="GO:0008658">
    <property type="term" value="F:penicillin binding"/>
    <property type="evidence" value="ECO:0007669"/>
    <property type="project" value="InterPro"/>
</dbReference>
<dbReference type="Gene3D" id="3.40.710.10">
    <property type="entry name" value="DD-peptidase/beta-lactamase superfamily"/>
    <property type="match status" value="1"/>
</dbReference>
<dbReference type="InterPro" id="IPR012338">
    <property type="entry name" value="Beta-lactam/transpept-like"/>
</dbReference>
<dbReference type="Pfam" id="PF03717">
    <property type="entry name" value="PBP_dimer"/>
    <property type="match status" value="1"/>
</dbReference>
<gene>
    <name evidence="8" type="ORF">MNBD_PLANCTO03-1771</name>
</gene>
<sequence length="371" mass="40794">MMPKDAATTRIDRIARLTGWGVCLLMVAVLARVAELQIAPSEQLRVYAENRVASRPVQGYRGEILDRRGRLLSTSRLGYRVFVDPERLDREKLDETITLLAEVIDQPVEVVGEKIVRAVSINDERRLALGTPPNPKEGMLQTIRAWLEGETDEREQSAAVISTASVSEVEAANLATEPGEKAVTEEKPKPLIRYVALGGILSETQVVAVRRLGLKGVHLERRPVREYPGGEIVASILGKVGFENRGLMGAELALNSSLNASNGTARYVRDASGRPLWIERGQWTSATHGSTQRLAIDLELQRIAREELDRGMEDADAAGGRLVMMDPETGEILAMVDLYRDVGELPEFPWVEKDPEPGSPPLSPPPPAYDP</sequence>
<dbReference type="GO" id="GO:0046677">
    <property type="term" value="P:response to antibiotic"/>
    <property type="evidence" value="ECO:0007669"/>
    <property type="project" value="UniProtKB-KW"/>
</dbReference>
<dbReference type="PANTHER" id="PTHR30627:SF6">
    <property type="entry name" value="BETA-LACTAMASE YBXI-RELATED"/>
    <property type="match status" value="1"/>
</dbReference>
<feature type="compositionally biased region" description="Pro residues" evidence="6">
    <location>
        <begin position="357"/>
        <end position="371"/>
    </location>
</feature>
<feature type="domain" description="Penicillin-binding protein dimerisation" evidence="7">
    <location>
        <begin position="57"/>
        <end position="277"/>
    </location>
</feature>